<evidence type="ECO:0000256" key="8">
    <source>
        <dbReference type="PROSITE-ProRule" id="PRU00023"/>
    </source>
</evidence>
<evidence type="ECO:0000256" key="10">
    <source>
        <dbReference type="SAM" id="Phobius"/>
    </source>
</evidence>
<dbReference type="Pfam" id="PF12796">
    <property type="entry name" value="Ank_2"/>
    <property type="match status" value="1"/>
</dbReference>
<evidence type="ECO:0000256" key="6">
    <source>
        <dbReference type="ARBA" id="ARBA00023180"/>
    </source>
</evidence>
<dbReference type="EMBL" id="VSRR010001576">
    <property type="protein sequence ID" value="MPC26245.1"/>
    <property type="molecule type" value="Genomic_DNA"/>
</dbReference>
<dbReference type="PROSITE" id="PS50297">
    <property type="entry name" value="ANK_REP_REGION"/>
    <property type="match status" value="2"/>
</dbReference>
<dbReference type="SMART" id="SM00248">
    <property type="entry name" value="ANK"/>
    <property type="match status" value="5"/>
</dbReference>
<dbReference type="AlphaFoldDB" id="A0A5B7DY39"/>
<feature type="transmembrane region" description="Helical" evidence="10">
    <location>
        <begin position="519"/>
        <end position="538"/>
    </location>
</feature>
<sequence length="617" mass="71437">MATTSDNLMIPLEPLEQDKKDELKEHLTQRRFSVTDQDISLHSLVELREKWCLNLFLDFIENKENKHEYLEAPDSDGRTPLLTAVRCKQPEALKKLLDAGANINARDERGYGVLHHLVLKFSDDNPQTEEQQQQQEEEQEPLLKMLELLLSSRYVEILELEPHGGLYRETPLEFAASRLKKGYEPLGLYKLEDMLKKAVKQKKENHSLKSKMAKVVDLIIRDSSGDEVRKVLVDMKNNELWKIANQKIGRYSLLFYAVHASNSSVVKVLLESGADPWKEESWARELPLHRAAAKGNVEIFTILLEKMIDLKGNKSLEKYSYSLIKKLLENGNMKGKDMDHMKCFHLLLKKGVIQDVNQISSGKTPLCLAAEYNNEEMILGLLEAGAFIGARKDSEKDDRTIWDILPQGILPRAMDRLITQEKNKQEEKKKKEEGKKLIRQETGNENEEEVVKRKDYTLRLDYCFLLPPHQESDSNEPMKEMKTLMDMHDSGKHRDAIKHPLVKTLLQAKWSKAKRFHKIDLAFCFLFVGLLSVFAYLLKDLQERMHITMYILKGLLGVFIVMMFVREGFQLKCRRIHYFKNFNNILDLLLPAMVLVLIFTPENFSGQFAAWVIIAAW</sequence>
<feature type="transmembrane region" description="Helical" evidence="10">
    <location>
        <begin position="581"/>
        <end position="599"/>
    </location>
</feature>
<evidence type="ECO:0000256" key="2">
    <source>
        <dbReference type="ARBA" id="ARBA00022606"/>
    </source>
</evidence>
<keyword evidence="7" id="KW-0407">Ion channel</keyword>
<dbReference type="Gene3D" id="1.25.40.20">
    <property type="entry name" value="Ankyrin repeat-containing domain"/>
    <property type="match status" value="2"/>
</dbReference>
<dbReference type="Proteomes" id="UP000324222">
    <property type="component" value="Unassembled WGS sequence"/>
</dbReference>
<dbReference type="SUPFAM" id="SSF48403">
    <property type="entry name" value="Ankyrin repeat"/>
    <property type="match status" value="1"/>
</dbReference>
<feature type="region of interest" description="Disordered" evidence="9">
    <location>
        <begin position="422"/>
        <end position="444"/>
    </location>
</feature>
<dbReference type="Pfam" id="PF00023">
    <property type="entry name" value="Ank"/>
    <property type="match status" value="2"/>
</dbReference>
<dbReference type="PROSITE" id="PS50088">
    <property type="entry name" value="ANK_REPEAT"/>
    <property type="match status" value="3"/>
</dbReference>
<keyword evidence="10" id="KW-0812">Transmembrane</keyword>
<keyword evidence="5" id="KW-0406">Ion transport</keyword>
<keyword evidence="10" id="KW-1133">Transmembrane helix</keyword>
<keyword evidence="11" id="KW-0675">Receptor</keyword>
<accession>A0A5B7DY39</accession>
<gene>
    <name evidence="11" type="primary">pain_1</name>
    <name evidence="11" type="ORF">E2C01_019382</name>
</gene>
<keyword evidence="6" id="KW-0325">Glycoprotein</keyword>
<evidence type="ECO:0000256" key="1">
    <source>
        <dbReference type="ARBA" id="ARBA00022448"/>
    </source>
</evidence>
<evidence type="ECO:0000256" key="4">
    <source>
        <dbReference type="ARBA" id="ARBA00023043"/>
    </source>
</evidence>
<dbReference type="OrthoDB" id="5406014at2759"/>
<proteinExistence type="predicted"/>
<organism evidence="11 12">
    <name type="scientific">Portunus trituberculatus</name>
    <name type="common">Swimming crab</name>
    <name type="synonym">Neptunus trituberculatus</name>
    <dbReference type="NCBI Taxonomy" id="210409"/>
    <lineage>
        <taxon>Eukaryota</taxon>
        <taxon>Metazoa</taxon>
        <taxon>Ecdysozoa</taxon>
        <taxon>Arthropoda</taxon>
        <taxon>Crustacea</taxon>
        <taxon>Multicrustacea</taxon>
        <taxon>Malacostraca</taxon>
        <taxon>Eumalacostraca</taxon>
        <taxon>Eucarida</taxon>
        <taxon>Decapoda</taxon>
        <taxon>Pleocyemata</taxon>
        <taxon>Brachyura</taxon>
        <taxon>Eubrachyura</taxon>
        <taxon>Portunoidea</taxon>
        <taxon>Portunidae</taxon>
        <taxon>Portuninae</taxon>
        <taxon>Portunus</taxon>
    </lineage>
</organism>
<keyword evidence="3" id="KW-0677">Repeat</keyword>
<evidence type="ECO:0000256" key="7">
    <source>
        <dbReference type="ARBA" id="ARBA00023303"/>
    </source>
</evidence>
<dbReference type="PANTHER" id="PTHR47143">
    <property type="entry name" value="TRANSIENT RECEPTOR POTENTIAL CATION CHANNEL PROTEIN PAINLESS"/>
    <property type="match status" value="1"/>
</dbReference>
<keyword evidence="12" id="KW-1185">Reference proteome</keyword>
<keyword evidence="10" id="KW-0472">Membrane</keyword>
<feature type="compositionally biased region" description="Basic and acidic residues" evidence="9">
    <location>
        <begin position="422"/>
        <end position="439"/>
    </location>
</feature>
<reference evidence="11 12" key="1">
    <citation type="submission" date="2019-05" db="EMBL/GenBank/DDBJ databases">
        <title>Another draft genome of Portunus trituberculatus and its Hox gene families provides insights of decapod evolution.</title>
        <authorList>
            <person name="Jeong J.-H."/>
            <person name="Song I."/>
            <person name="Kim S."/>
            <person name="Choi T."/>
            <person name="Kim D."/>
            <person name="Ryu S."/>
            <person name="Kim W."/>
        </authorList>
    </citation>
    <scope>NUCLEOTIDE SEQUENCE [LARGE SCALE GENOMIC DNA]</scope>
    <source>
        <tissue evidence="11">Muscle</tissue>
    </source>
</reference>
<feature type="repeat" description="ANK" evidence="8">
    <location>
        <begin position="283"/>
        <end position="315"/>
    </location>
</feature>
<evidence type="ECO:0000313" key="11">
    <source>
        <dbReference type="EMBL" id="MPC26245.1"/>
    </source>
</evidence>
<evidence type="ECO:0000313" key="12">
    <source>
        <dbReference type="Proteomes" id="UP000324222"/>
    </source>
</evidence>
<protein>
    <submittedName>
        <fullName evidence="11">Transient receptor potential cation channel protein painless</fullName>
    </submittedName>
</protein>
<feature type="transmembrane region" description="Helical" evidence="10">
    <location>
        <begin position="550"/>
        <end position="569"/>
    </location>
</feature>
<dbReference type="PANTHER" id="PTHR47143:SF1">
    <property type="entry name" value="ION_TRANS DOMAIN-CONTAINING PROTEIN"/>
    <property type="match status" value="1"/>
</dbReference>
<dbReference type="InterPro" id="IPR002110">
    <property type="entry name" value="Ankyrin_rpt"/>
</dbReference>
<feature type="repeat" description="ANK" evidence="8">
    <location>
        <begin position="361"/>
        <end position="393"/>
    </location>
</feature>
<feature type="repeat" description="ANK" evidence="8">
    <location>
        <begin position="76"/>
        <end position="108"/>
    </location>
</feature>
<dbReference type="InterPro" id="IPR036770">
    <property type="entry name" value="Ankyrin_rpt-contain_sf"/>
</dbReference>
<evidence type="ECO:0000256" key="5">
    <source>
        <dbReference type="ARBA" id="ARBA00023065"/>
    </source>
</evidence>
<keyword evidence="2" id="KW-0716">Sensory transduction</keyword>
<dbReference type="GO" id="GO:0034220">
    <property type="term" value="P:monoatomic ion transmembrane transport"/>
    <property type="evidence" value="ECO:0007669"/>
    <property type="project" value="UniProtKB-KW"/>
</dbReference>
<evidence type="ECO:0000256" key="3">
    <source>
        <dbReference type="ARBA" id="ARBA00022737"/>
    </source>
</evidence>
<keyword evidence="1" id="KW-0813">Transport</keyword>
<keyword evidence="4 8" id="KW-0040">ANK repeat</keyword>
<name>A0A5B7DY39_PORTR</name>
<dbReference type="InterPro" id="IPR052076">
    <property type="entry name" value="TRP_cation_channel"/>
</dbReference>
<comment type="caution">
    <text evidence="11">The sequence shown here is derived from an EMBL/GenBank/DDBJ whole genome shotgun (WGS) entry which is preliminary data.</text>
</comment>
<dbReference type="GO" id="GO:1902495">
    <property type="term" value="C:transmembrane transporter complex"/>
    <property type="evidence" value="ECO:0007669"/>
    <property type="project" value="TreeGrafter"/>
</dbReference>
<dbReference type="GO" id="GO:0022857">
    <property type="term" value="F:transmembrane transporter activity"/>
    <property type="evidence" value="ECO:0007669"/>
    <property type="project" value="TreeGrafter"/>
</dbReference>
<evidence type="ECO:0000256" key="9">
    <source>
        <dbReference type="SAM" id="MobiDB-lite"/>
    </source>
</evidence>